<dbReference type="Proteomes" id="UP001430953">
    <property type="component" value="Unassembled WGS sequence"/>
</dbReference>
<keyword evidence="2" id="KW-1185">Reference proteome</keyword>
<dbReference type="AlphaFoldDB" id="A0AAW2GGY7"/>
<reference evidence="1 2" key="1">
    <citation type="submission" date="2023-03" db="EMBL/GenBank/DDBJ databases">
        <title>High recombination rates correlate with genetic variation in Cardiocondyla obscurior ants.</title>
        <authorList>
            <person name="Errbii M."/>
        </authorList>
    </citation>
    <scope>NUCLEOTIDE SEQUENCE [LARGE SCALE GENOMIC DNA]</scope>
    <source>
        <strain evidence="1">Alpha-2009</strain>
        <tissue evidence="1">Whole body</tissue>
    </source>
</reference>
<sequence length="71" mass="8567">MFIFFNNYLRKELKNGRHMWYCLSFRWAHYKAFYKIKSKIISKTMNVKIYRIFCLPINLMGASITCNSACV</sequence>
<protein>
    <submittedName>
        <fullName evidence="1">Uncharacterized protein</fullName>
    </submittedName>
</protein>
<gene>
    <name evidence="1" type="ORF">PUN28_005628</name>
</gene>
<organism evidence="1 2">
    <name type="scientific">Cardiocondyla obscurior</name>
    <dbReference type="NCBI Taxonomy" id="286306"/>
    <lineage>
        <taxon>Eukaryota</taxon>
        <taxon>Metazoa</taxon>
        <taxon>Ecdysozoa</taxon>
        <taxon>Arthropoda</taxon>
        <taxon>Hexapoda</taxon>
        <taxon>Insecta</taxon>
        <taxon>Pterygota</taxon>
        <taxon>Neoptera</taxon>
        <taxon>Endopterygota</taxon>
        <taxon>Hymenoptera</taxon>
        <taxon>Apocrita</taxon>
        <taxon>Aculeata</taxon>
        <taxon>Formicoidea</taxon>
        <taxon>Formicidae</taxon>
        <taxon>Myrmicinae</taxon>
        <taxon>Cardiocondyla</taxon>
    </lineage>
</organism>
<accession>A0AAW2GGY7</accession>
<evidence type="ECO:0000313" key="1">
    <source>
        <dbReference type="EMBL" id="KAL0127476.1"/>
    </source>
</evidence>
<evidence type="ECO:0000313" key="2">
    <source>
        <dbReference type="Proteomes" id="UP001430953"/>
    </source>
</evidence>
<dbReference type="EMBL" id="JADYXP020000004">
    <property type="protein sequence ID" value="KAL0127476.1"/>
    <property type="molecule type" value="Genomic_DNA"/>
</dbReference>
<name>A0AAW2GGY7_9HYME</name>
<comment type="caution">
    <text evidence="1">The sequence shown here is derived from an EMBL/GenBank/DDBJ whole genome shotgun (WGS) entry which is preliminary data.</text>
</comment>
<proteinExistence type="predicted"/>